<keyword evidence="2" id="KW-1185">Reference proteome</keyword>
<protein>
    <recommendedName>
        <fullName evidence="3">Rab3 GTPase-activating protein catalytic subunit</fullName>
    </recommendedName>
</protein>
<evidence type="ECO:0000313" key="2">
    <source>
        <dbReference type="Proteomes" id="UP001153737"/>
    </source>
</evidence>
<dbReference type="EMBL" id="OU896715">
    <property type="protein sequence ID" value="CAG9825552.1"/>
    <property type="molecule type" value="Genomic_DNA"/>
</dbReference>
<dbReference type="GO" id="GO:0005096">
    <property type="term" value="F:GTPase activator activity"/>
    <property type="evidence" value="ECO:0007669"/>
    <property type="project" value="InterPro"/>
</dbReference>
<dbReference type="AlphaFoldDB" id="A0A9N9SQA0"/>
<evidence type="ECO:0000313" key="1">
    <source>
        <dbReference type="EMBL" id="CAG9825552.1"/>
    </source>
</evidence>
<dbReference type="Proteomes" id="UP001153737">
    <property type="component" value="Chromosome 9"/>
</dbReference>
<dbReference type="OrthoDB" id="17346at2759"/>
<dbReference type="PANTHER" id="PTHR21422">
    <property type="entry name" value="RAB3 GTPASE-ACTIVATING PROTEIN CATALYTIC SUBUNIT"/>
    <property type="match status" value="1"/>
</dbReference>
<dbReference type="InterPro" id="IPR045700">
    <property type="entry name" value="Rab3GAP1"/>
</dbReference>
<dbReference type="PANTHER" id="PTHR21422:SF9">
    <property type="entry name" value="RAB3 GTPASE-ACTIVATING PROTEIN CATALYTIC SUBUNIT"/>
    <property type="match status" value="1"/>
</dbReference>
<accession>A0A9N9SQA0</accession>
<gene>
    <name evidence="1" type="ORF">PHAECO_LOCUS13052</name>
</gene>
<reference evidence="1" key="1">
    <citation type="submission" date="2022-01" db="EMBL/GenBank/DDBJ databases">
        <authorList>
            <person name="King R."/>
        </authorList>
    </citation>
    <scope>NUCLEOTIDE SEQUENCE</scope>
</reference>
<proteinExistence type="predicted"/>
<evidence type="ECO:0008006" key="3">
    <source>
        <dbReference type="Google" id="ProtNLM"/>
    </source>
</evidence>
<name>A0A9N9SQA0_PHACE</name>
<reference evidence="1" key="2">
    <citation type="submission" date="2022-10" db="EMBL/GenBank/DDBJ databases">
        <authorList>
            <consortium name="ENA_rothamsted_submissions"/>
            <consortium name="culmorum"/>
            <person name="King R."/>
        </authorList>
    </citation>
    <scope>NUCLEOTIDE SEQUENCE</scope>
</reference>
<organism evidence="1 2">
    <name type="scientific">Phaedon cochleariae</name>
    <name type="common">Mustard beetle</name>
    <dbReference type="NCBI Taxonomy" id="80249"/>
    <lineage>
        <taxon>Eukaryota</taxon>
        <taxon>Metazoa</taxon>
        <taxon>Ecdysozoa</taxon>
        <taxon>Arthropoda</taxon>
        <taxon>Hexapoda</taxon>
        <taxon>Insecta</taxon>
        <taxon>Pterygota</taxon>
        <taxon>Neoptera</taxon>
        <taxon>Endopterygota</taxon>
        <taxon>Coleoptera</taxon>
        <taxon>Polyphaga</taxon>
        <taxon>Cucujiformia</taxon>
        <taxon>Chrysomeloidea</taxon>
        <taxon>Chrysomelidae</taxon>
        <taxon>Chrysomelinae</taxon>
        <taxon>Chrysomelini</taxon>
        <taxon>Phaedon</taxon>
    </lineage>
</organism>
<sequence length="482" mass="55324">MNEEIDESEFYHQDFTTASEWEVFMARMEEIINQWKTDDMKNEKITDIINVWDIRSEKLTFADTDFLLHAYKMDIETPDNSESSDEIEKQNDIPIDSLYDFELYNENNNNVHSCLSTWYGLKEYIVLAPTNNVNITSENKIKILLSSAYIVSNNTNCGIPIFVQIRERWQNCYLGVFENEAIRTNFEMVHLNKGPPQCSYLNGLLDLFKTKIMSPCNIENILVSVQMTYTLTDFGNFIWKQELLEGDFDTESLFILPFGVSVDPINSIILKATWSHLPDHLIIDSEIYSDLDPIAAPKWSCSANITYEPVCLLGEALSEFFQNLSNNSSIYNVLGDFAASLSMDSNPLDLLTEPAVPAITALLSRAARHSLSRNRRANPPINESVLVPMLYFLFPDADEKSTYPYGWREDNESLKRNDSNAMCEEDFKGFKTVAADSLCWRLSIVLAHALQSLGGVKAFCHVWYEFVQEMRYRWEKSMPIPG</sequence>